<proteinExistence type="predicted"/>
<sequence>MGAIESIFRQAHNPVAVLTAQGRVFNLSASAINTTTLGTTTLANTTPTWLLDVPTGITCFPISSSLQQAGTVAGGAITVIMETDNADRYTSGGTALTVLNARTDGGALPSSGGVSPAMYSRISTAITATNAYGNQIWSVIVGQDISPAEGVPNELVWTPPAGAPEFLVGPAAWLIYTNAASTGPTWLFSFKIAAFLTTDL</sequence>
<dbReference type="EMBL" id="LAZR01015373">
    <property type="protein sequence ID" value="KKM13472.1"/>
    <property type="molecule type" value="Genomic_DNA"/>
</dbReference>
<protein>
    <submittedName>
        <fullName evidence="1">Uncharacterized protein</fullName>
    </submittedName>
</protein>
<organism evidence="1">
    <name type="scientific">marine sediment metagenome</name>
    <dbReference type="NCBI Taxonomy" id="412755"/>
    <lineage>
        <taxon>unclassified sequences</taxon>
        <taxon>metagenomes</taxon>
        <taxon>ecological metagenomes</taxon>
    </lineage>
</organism>
<dbReference type="AlphaFoldDB" id="A0A0F9HE75"/>
<gene>
    <name evidence="1" type="ORF">LCGC14_1715850</name>
</gene>
<comment type="caution">
    <text evidence="1">The sequence shown here is derived from an EMBL/GenBank/DDBJ whole genome shotgun (WGS) entry which is preliminary data.</text>
</comment>
<name>A0A0F9HE75_9ZZZZ</name>
<accession>A0A0F9HE75</accession>
<evidence type="ECO:0000313" key="1">
    <source>
        <dbReference type="EMBL" id="KKM13472.1"/>
    </source>
</evidence>
<reference evidence="1" key="1">
    <citation type="journal article" date="2015" name="Nature">
        <title>Complex archaea that bridge the gap between prokaryotes and eukaryotes.</title>
        <authorList>
            <person name="Spang A."/>
            <person name="Saw J.H."/>
            <person name="Jorgensen S.L."/>
            <person name="Zaremba-Niedzwiedzka K."/>
            <person name="Martijn J."/>
            <person name="Lind A.E."/>
            <person name="van Eijk R."/>
            <person name="Schleper C."/>
            <person name="Guy L."/>
            <person name="Ettema T.J."/>
        </authorList>
    </citation>
    <scope>NUCLEOTIDE SEQUENCE</scope>
</reference>